<proteinExistence type="predicted"/>
<organism evidence="1 2">
    <name type="scientific">Atopobium minutum</name>
    <dbReference type="NCBI Taxonomy" id="1381"/>
    <lineage>
        <taxon>Bacteria</taxon>
        <taxon>Bacillati</taxon>
        <taxon>Actinomycetota</taxon>
        <taxon>Coriobacteriia</taxon>
        <taxon>Coriobacteriales</taxon>
        <taxon>Atopobiaceae</taxon>
        <taxon>Atopobium</taxon>
    </lineage>
</organism>
<evidence type="ECO:0000313" key="1">
    <source>
        <dbReference type="EMBL" id="SEB44028.1"/>
    </source>
</evidence>
<dbReference type="Proteomes" id="UP000183687">
    <property type="component" value="Unassembled WGS sequence"/>
</dbReference>
<evidence type="ECO:0000313" key="2">
    <source>
        <dbReference type="Proteomes" id="UP000183687"/>
    </source>
</evidence>
<evidence type="ECO:0008006" key="3">
    <source>
        <dbReference type="Google" id="ProtNLM"/>
    </source>
</evidence>
<dbReference type="RefSeq" id="WP_057001965.1">
    <property type="nucleotide sequence ID" value="NZ_CALJSN010000005.1"/>
</dbReference>
<name>A0AB38A4W0_9ACTN</name>
<sequence>MENLKQETLEIMSKYGKGIDDIAFVCGDDYIIPTELFWKRADTEYEPSFGIVDVATDLKVVFCDGSWLERHNYDCSEWWEYKKTPSENDMVLERDVPSLFGWDDTLNEIRQGL</sequence>
<dbReference type="AlphaFoldDB" id="A0AB38A4W0"/>
<accession>A0AB38A4W0</accession>
<reference evidence="1 2" key="1">
    <citation type="submission" date="2016-10" db="EMBL/GenBank/DDBJ databases">
        <authorList>
            <person name="Varghese N."/>
            <person name="Submissions S."/>
        </authorList>
    </citation>
    <scope>NUCLEOTIDE SEQUENCE [LARGE SCALE GENOMIC DNA]</scope>
    <source>
        <strain evidence="1 2">DSM 20586</strain>
    </source>
</reference>
<comment type="caution">
    <text evidence="1">The sequence shown here is derived from an EMBL/GenBank/DDBJ whole genome shotgun (WGS) entry which is preliminary data.</text>
</comment>
<protein>
    <recommendedName>
        <fullName evidence="3">Immunity protein 40</fullName>
    </recommendedName>
</protein>
<gene>
    <name evidence="1" type="ORF">SAMN04489746_0229</name>
</gene>
<dbReference type="EMBL" id="FNSH01000001">
    <property type="protein sequence ID" value="SEB44028.1"/>
    <property type="molecule type" value="Genomic_DNA"/>
</dbReference>